<dbReference type="Gene3D" id="1.10.510.10">
    <property type="entry name" value="Transferase(Phosphotransferase) domain 1"/>
    <property type="match status" value="1"/>
</dbReference>
<dbReference type="SUPFAM" id="SSF56112">
    <property type="entry name" value="Protein kinase-like (PK-like)"/>
    <property type="match status" value="1"/>
</dbReference>
<feature type="region of interest" description="Disordered" evidence="15">
    <location>
        <begin position="272"/>
        <end position="311"/>
    </location>
</feature>
<dbReference type="InterPro" id="IPR011009">
    <property type="entry name" value="Kinase-like_dom_sf"/>
</dbReference>
<keyword evidence="8 17" id="KW-0418">Kinase</keyword>
<gene>
    <name evidence="17" type="ORF">MU0050_002150</name>
</gene>
<evidence type="ECO:0000256" key="14">
    <source>
        <dbReference type="PROSITE-ProRule" id="PRU10141"/>
    </source>
</evidence>
<evidence type="ECO:0000256" key="9">
    <source>
        <dbReference type="ARBA" id="ARBA00022840"/>
    </source>
</evidence>
<evidence type="ECO:0000256" key="11">
    <source>
        <dbReference type="ARBA" id="ARBA00023136"/>
    </source>
</evidence>
<evidence type="ECO:0000256" key="2">
    <source>
        <dbReference type="ARBA" id="ARBA00012513"/>
    </source>
</evidence>
<comment type="catalytic activity">
    <reaction evidence="13">
        <text>L-seryl-[protein] + ATP = O-phospho-L-seryl-[protein] + ADP + H(+)</text>
        <dbReference type="Rhea" id="RHEA:17989"/>
        <dbReference type="Rhea" id="RHEA-COMP:9863"/>
        <dbReference type="Rhea" id="RHEA-COMP:11604"/>
        <dbReference type="ChEBI" id="CHEBI:15378"/>
        <dbReference type="ChEBI" id="CHEBI:29999"/>
        <dbReference type="ChEBI" id="CHEBI:30616"/>
        <dbReference type="ChEBI" id="CHEBI:83421"/>
        <dbReference type="ChEBI" id="CHEBI:456216"/>
        <dbReference type="EC" id="2.7.11.1"/>
    </reaction>
</comment>
<dbReference type="PANTHER" id="PTHR43289:SF6">
    <property type="entry name" value="SERINE_THREONINE-PROTEIN KINASE NEKL-3"/>
    <property type="match status" value="1"/>
</dbReference>
<comment type="catalytic activity">
    <reaction evidence="12">
        <text>L-threonyl-[protein] + ATP = O-phospho-L-threonyl-[protein] + ADP + H(+)</text>
        <dbReference type="Rhea" id="RHEA:46608"/>
        <dbReference type="Rhea" id="RHEA-COMP:11060"/>
        <dbReference type="Rhea" id="RHEA-COMP:11605"/>
        <dbReference type="ChEBI" id="CHEBI:15378"/>
        <dbReference type="ChEBI" id="CHEBI:30013"/>
        <dbReference type="ChEBI" id="CHEBI:30616"/>
        <dbReference type="ChEBI" id="CHEBI:61977"/>
        <dbReference type="ChEBI" id="CHEBI:456216"/>
        <dbReference type="EC" id="2.7.11.1"/>
    </reaction>
</comment>
<reference evidence="17 18" key="1">
    <citation type="submission" date="2023-08" db="EMBL/GenBank/DDBJ databases">
        <authorList>
            <person name="Folkvardsen B D."/>
            <person name="Norman A."/>
        </authorList>
    </citation>
    <scope>NUCLEOTIDE SEQUENCE [LARGE SCALE GENOMIC DNA]</scope>
    <source>
        <strain evidence="17 18">Mu0050</strain>
    </source>
</reference>
<dbReference type="PROSITE" id="PS00108">
    <property type="entry name" value="PROTEIN_KINASE_ST"/>
    <property type="match status" value="1"/>
</dbReference>
<organism evidence="17 18">
    <name type="scientific">[Mycobacterium] wendilense</name>
    <dbReference type="NCBI Taxonomy" id="3064284"/>
    <lineage>
        <taxon>Bacteria</taxon>
        <taxon>Bacillati</taxon>
        <taxon>Actinomycetota</taxon>
        <taxon>Actinomycetes</taxon>
        <taxon>Mycobacteriales</taxon>
        <taxon>Mycobacteriaceae</taxon>
        <taxon>Mycolicibacter</taxon>
    </lineage>
</organism>
<evidence type="ECO:0000256" key="13">
    <source>
        <dbReference type="ARBA" id="ARBA00048679"/>
    </source>
</evidence>
<dbReference type="RefSeq" id="WP_316516546.1">
    <property type="nucleotide sequence ID" value="NZ_OY726395.1"/>
</dbReference>
<dbReference type="GO" id="GO:0016301">
    <property type="term" value="F:kinase activity"/>
    <property type="evidence" value="ECO:0007669"/>
    <property type="project" value="UniProtKB-KW"/>
</dbReference>
<evidence type="ECO:0000256" key="5">
    <source>
        <dbReference type="ARBA" id="ARBA00022679"/>
    </source>
</evidence>
<keyword evidence="3" id="KW-1003">Cell membrane</keyword>
<evidence type="ECO:0000256" key="7">
    <source>
        <dbReference type="ARBA" id="ARBA00022741"/>
    </source>
</evidence>
<dbReference type="PROSITE" id="PS00107">
    <property type="entry name" value="PROTEIN_KINASE_ATP"/>
    <property type="match status" value="1"/>
</dbReference>
<evidence type="ECO:0000256" key="8">
    <source>
        <dbReference type="ARBA" id="ARBA00022777"/>
    </source>
</evidence>
<evidence type="ECO:0000256" key="12">
    <source>
        <dbReference type="ARBA" id="ARBA00047899"/>
    </source>
</evidence>
<feature type="compositionally biased region" description="Low complexity" evidence="15">
    <location>
        <begin position="272"/>
        <end position="296"/>
    </location>
</feature>
<evidence type="ECO:0000256" key="1">
    <source>
        <dbReference type="ARBA" id="ARBA00004162"/>
    </source>
</evidence>
<evidence type="ECO:0000256" key="6">
    <source>
        <dbReference type="ARBA" id="ARBA00022692"/>
    </source>
</evidence>
<dbReference type="Gene3D" id="3.30.200.20">
    <property type="entry name" value="Phosphorylase Kinase, domain 1"/>
    <property type="match status" value="1"/>
</dbReference>
<dbReference type="PROSITE" id="PS50011">
    <property type="entry name" value="PROTEIN_KINASE_DOM"/>
    <property type="match status" value="1"/>
</dbReference>
<dbReference type="EC" id="2.7.11.1" evidence="2"/>
<keyword evidence="4" id="KW-0723">Serine/threonine-protein kinase</keyword>
<proteinExistence type="predicted"/>
<dbReference type="InterPro" id="IPR000719">
    <property type="entry name" value="Prot_kinase_dom"/>
</dbReference>
<keyword evidence="7 14" id="KW-0547">Nucleotide-binding</keyword>
<dbReference type="Pfam" id="PF00069">
    <property type="entry name" value="Pkinase"/>
    <property type="match status" value="1"/>
</dbReference>
<evidence type="ECO:0000256" key="10">
    <source>
        <dbReference type="ARBA" id="ARBA00022989"/>
    </source>
</evidence>
<keyword evidence="5" id="KW-0808">Transferase</keyword>
<evidence type="ECO:0000313" key="18">
    <source>
        <dbReference type="Proteomes" id="UP001190466"/>
    </source>
</evidence>
<feature type="domain" description="Protein kinase" evidence="16">
    <location>
        <begin position="14"/>
        <end position="278"/>
    </location>
</feature>
<dbReference type="SMART" id="SM00220">
    <property type="entry name" value="S_TKc"/>
    <property type="match status" value="1"/>
</dbReference>
<evidence type="ECO:0000259" key="16">
    <source>
        <dbReference type="PROSITE" id="PS50011"/>
    </source>
</evidence>
<evidence type="ECO:0000256" key="4">
    <source>
        <dbReference type="ARBA" id="ARBA00022527"/>
    </source>
</evidence>
<name>A0ABM9MDH7_9MYCO</name>
<keyword evidence="11" id="KW-0472">Membrane</keyword>
<dbReference type="InterPro" id="IPR038232">
    <property type="entry name" value="PknH-like_Extracell_sf"/>
</dbReference>
<dbReference type="Pfam" id="PF14032">
    <property type="entry name" value="PknH_C"/>
    <property type="match status" value="1"/>
</dbReference>
<dbReference type="InterPro" id="IPR026954">
    <property type="entry name" value="PknH-like_Extracell"/>
</dbReference>
<keyword evidence="10" id="KW-1133">Transmembrane helix</keyword>
<dbReference type="InterPro" id="IPR017441">
    <property type="entry name" value="Protein_kinase_ATP_BS"/>
</dbReference>
<sequence length="557" mass="57793">MTGTIGIGSVVSGYRVQGTLGSGGMGTVYAAADPELPRLTALKVMSAQLSADPEFRSRFRREADIAASLDHPNIVSVYDRGESVEGRLWIAMQLVDGTDADAALRSGTMTPQRAVHIITTVAEALDYAHSRQVLHRDIKPANFLLSGPVGGEERVLLSDFSIARAADDAGMTATNAVMTTMAYAAPEVLDGRQVDHRSDLYSLGCALFQLLTGRTPFADAPSMAAQAMAHLQRPPPRPSDFAPLTTAFDAVVATAMAKDPAHRYPSGRALAAAAAEALQQQSAPAQPARTDPQAGWPTPPPGAQWAQPPASRPRCTRVKLAAAAGAVLLVGAGVSAAVVLRDDAPPAPPPANSPTGAPAAAPPTVAEADLPTTLLSAEEISAVMGIPMHATGSSSGYYNDRLISSMECVAVLYPAQRSTYENSGATAPFTQVVNPVDTEVKASVLQSVVAFGSAALARTFVDRQSGLWQRCGAQTARVSGGSGQPSDDWRLGTAQRGDEVLAVTNSRIGSDITCQRALRAVTNVVVDVSACVTGPVGDRGNTLAGQIAEQISTRNGG</sequence>
<evidence type="ECO:0000313" key="17">
    <source>
        <dbReference type="EMBL" id="CAJ1582538.1"/>
    </source>
</evidence>
<accession>A0ABM9MDH7</accession>
<feature type="binding site" evidence="14">
    <location>
        <position position="43"/>
    </location>
    <ligand>
        <name>ATP</name>
        <dbReference type="ChEBI" id="CHEBI:30616"/>
    </ligand>
</feature>
<dbReference type="Gene3D" id="3.40.1000.70">
    <property type="entry name" value="PknH-like extracellular domain"/>
    <property type="match status" value="1"/>
</dbReference>
<dbReference type="Proteomes" id="UP001190466">
    <property type="component" value="Chromosome"/>
</dbReference>
<keyword evidence="6" id="KW-0812">Transmembrane</keyword>
<evidence type="ECO:0000256" key="15">
    <source>
        <dbReference type="SAM" id="MobiDB-lite"/>
    </source>
</evidence>
<dbReference type="InterPro" id="IPR008271">
    <property type="entry name" value="Ser/Thr_kinase_AS"/>
</dbReference>
<dbReference type="PANTHER" id="PTHR43289">
    <property type="entry name" value="MITOGEN-ACTIVATED PROTEIN KINASE KINASE KINASE 20-RELATED"/>
    <property type="match status" value="1"/>
</dbReference>
<protein>
    <recommendedName>
        <fullName evidence="2">non-specific serine/threonine protein kinase</fullName>
        <ecNumber evidence="2">2.7.11.1</ecNumber>
    </recommendedName>
</protein>
<dbReference type="CDD" id="cd14014">
    <property type="entry name" value="STKc_PknB_like"/>
    <property type="match status" value="1"/>
</dbReference>
<evidence type="ECO:0000256" key="3">
    <source>
        <dbReference type="ARBA" id="ARBA00022475"/>
    </source>
</evidence>
<keyword evidence="9 14" id="KW-0067">ATP-binding</keyword>
<keyword evidence="18" id="KW-1185">Reference proteome</keyword>
<comment type="subcellular location">
    <subcellularLocation>
        <location evidence="1">Cell membrane</location>
        <topology evidence="1">Single-pass membrane protein</topology>
    </subcellularLocation>
</comment>
<dbReference type="EMBL" id="OY726395">
    <property type="protein sequence ID" value="CAJ1582538.1"/>
    <property type="molecule type" value="Genomic_DNA"/>
</dbReference>